<proteinExistence type="predicted"/>
<protein>
    <submittedName>
        <fullName evidence="2">Transmembrane alpha-helix domain-containing protein</fullName>
    </submittedName>
</protein>
<evidence type="ECO:0000256" key="1">
    <source>
        <dbReference type="SAM" id="MobiDB-lite"/>
    </source>
</evidence>
<organism evidence="2 3">
    <name type="scientific">Fusarium pseudoanthophilum</name>
    <dbReference type="NCBI Taxonomy" id="48495"/>
    <lineage>
        <taxon>Eukaryota</taxon>
        <taxon>Fungi</taxon>
        <taxon>Dikarya</taxon>
        <taxon>Ascomycota</taxon>
        <taxon>Pezizomycotina</taxon>
        <taxon>Sordariomycetes</taxon>
        <taxon>Hypocreomycetidae</taxon>
        <taxon>Hypocreales</taxon>
        <taxon>Nectriaceae</taxon>
        <taxon>Fusarium</taxon>
        <taxon>Fusarium fujikuroi species complex</taxon>
    </lineage>
</organism>
<feature type="compositionally biased region" description="Low complexity" evidence="1">
    <location>
        <begin position="127"/>
        <end position="138"/>
    </location>
</feature>
<dbReference type="AlphaFoldDB" id="A0A8H5PYM3"/>
<evidence type="ECO:0000313" key="3">
    <source>
        <dbReference type="Proteomes" id="UP000544095"/>
    </source>
</evidence>
<dbReference type="Proteomes" id="UP000544095">
    <property type="component" value="Unassembled WGS sequence"/>
</dbReference>
<sequence length="237" mass="26979">MSDPIPATKLDPNVWYHIAEQAVAPNYKNDFKAMLQTTQDAKENDTTLHVWPVQTDKQAQKAYWKFQPVDSTLGSLINVHSGTKFHLDCIPDGPVFMSPDVDETPYQTRQHSLMKNASSVNDKAFGTTASEVSSTSSEDVQLRPPRQDHHPQIKEPFIGQDNWLHRWGCTWRHCYGHLPSSFLSMEDQECSSPGSTMKSDKGRDEGCSVVPPYEHFSPEDVGRFPEMYRTRWGSCWC</sequence>
<keyword evidence="2" id="KW-0812">Transmembrane</keyword>
<feature type="region of interest" description="Disordered" evidence="1">
    <location>
        <begin position="127"/>
        <end position="153"/>
    </location>
</feature>
<keyword evidence="2" id="KW-0472">Membrane</keyword>
<gene>
    <name evidence="2" type="ORF">FPANT_1155</name>
</gene>
<dbReference type="EMBL" id="JAAOAR010000050">
    <property type="protein sequence ID" value="KAF5605580.1"/>
    <property type="molecule type" value="Genomic_DNA"/>
</dbReference>
<evidence type="ECO:0000313" key="2">
    <source>
        <dbReference type="EMBL" id="KAF5605580.1"/>
    </source>
</evidence>
<comment type="caution">
    <text evidence="2">The sequence shown here is derived from an EMBL/GenBank/DDBJ whole genome shotgun (WGS) entry which is preliminary data.</text>
</comment>
<keyword evidence="3" id="KW-1185">Reference proteome</keyword>
<reference evidence="2 3" key="1">
    <citation type="submission" date="2020-05" db="EMBL/GenBank/DDBJ databases">
        <title>Identification and distribution of gene clusters putatively required for synthesis of sphingolipid metabolism inhibitors in phylogenetically diverse species of the filamentous fungus Fusarium.</title>
        <authorList>
            <person name="Kim H.-S."/>
            <person name="Busman M."/>
            <person name="Brown D.W."/>
            <person name="Divon H."/>
            <person name="Uhlig S."/>
            <person name="Proctor R.H."/>
        </authorList>
    </citation>
    <scope>NUCLEOTIDE SEQUENCE [LARGE SCALE GENOMIC DNA]</scope>
    <source>
        <strain evidence="2 3">NRRL 25211</strain>
    </source>
</reference>
<name>A0A8H5PYM3_9HYPO</name>
<accession>A0A8H5PYM3</accession>